<evidence type="ECO:0000256" key="1">
    <source>
        <dbReference type="SAM" id="SignalP"/>
    </source>
</evidence>
<proteinExistence type="predicted"/>
<dbReference type="KEGG" id="rmp:119187651"/>
<dbReference type="RefSeq" id="XP_037291633.1">
    <property type="nucleotide sequence ID" value="XM_037435736.1"/>
</dbReference>
<feature type="signal peptide" evidence="1">
    <location>
        <begin position="1"/>
        <end position="19"/>
    </location>
</feature>
<name>A0A6G5A296_RHIMP</name>
<keyword evidence="1" id="KW-0732">Signal</keyword>
<organism evidence="2">
    <name type="scientific">Rhipicephalus microplus</name>
    <name type="common">Cattle tick</name>
    <name type="synonym">Boophilus microplus</name>
    <dbReference type="NCBI Taxonomy" id="6941"/>
    <lineage>
        <taxon>Eukaryota</taxon>
        <taxon>Metazoa</taxon>
        <taxon>Ecdysozoa</taxon>
        <taxon>Arthropoda</taxon>
        <taxon>Chelicerata</taxon>
        <taxon>Arachnida</taxon>
        <taxon>Acari</taxon>
        <taxon>Parasitiformes</taxon>
        <taxon>Ixodida</taxon>
        <taxon>Ixodoidea</taxon>
        <taxon>Ixodidae</taxon>
        <taxon>Rhipicephalinae</taxon>
        <taxon>Rhipicephalus</taxon>
        <taxon>Boophilus</taxon>
    </lineage>
</organism>
<sequence length="111" mass="11182">MKVLVLALALSCLVATVMAGGFHHFGGGYGGGFGGGFGGGYGYGHGGGYGGHGHGGHGLESSGLFFVKGPGGYGHGFHGLEAVKGPTYFVSTEQYVKKIHPGLPIVGKHHR</sequence>
<dbReference type="VEuPathDB" id="VectorBase:LOC119187651"/>
<reference evidence="2" key="1">
    <citation type="submission" date="2020-03" db="EMBL/GenBank/DDBJ databases">
        <title>A transcriptome and proteome of the tick Rhipicephalus microplus shaped by the genetic composition of its hosts and developmental stage.</title>
        <authorList>
            <person name="Garcia G.R."/>
            <person name="Ribeiro J.M.C."/>
            <person name="Maruyama S.R."/>
            <person name="Gardinasse L.G."/>
            <person name="Nelson K."/>
            <person name="Ferreira B.R."/>
            <person name="Andrade T.G."/>
            <person name="Santos I.K.F.M."/>
        </authorList>
    </citation>
    <scope>NUCLEOTIDE SEQUENCE</scope>
    <source>
        <strain evidence="2">NSGR</strain>
        <tissue evidence="2">Salivary glands</tissue>
    </source>
</reference>
<evidence type="ECO:0000313" key="2">
    <source>
        <dbReference type="EMBL" id="NIE44909.1"/>
    </source>
</evidence>
<protein>
    <submittedName>
        <fullName evidence="2">Putative glycine-rich cell wall structural protein 1.8</fullName>
    </submittedName>
</protein>
<dbReference type="EMBL" id="GIKN01002636">
    <property type="protein sequence ID" value="NIE44909.1"/>
    <property type="molecule type" value="Transcribed_RNA"/>
</dbReference>
<feature type="chain" id="PRO_5026049793" evidence="1">
    <location>
        <begin position="20"/>
        <end position="111"/>
    </location>
</feature>
<accession>A0A6G5A296</accession>
<dbReference type="AlphaFoldDB" id="A0A6G5A296"/>
<dbReference type="OMA" id="HGFHGLE"/>
<dbReference type="OrthoDB" id="6514869at2759"/>